<dbReference type="NCBIfam" id="TIGR01843">
    <property type="entry name" value="type_I_hlyD"/>
    <property type="match status" value="1"/>
</dbReference>
<dbReference type="InterPro" id="IPR010129">
    <property type="entry name" value="T1SS_HlyD"/>
</dbReference>
<proteinExistence type="inferred from homology"/>
<evidence type="ECO:0000256" key="4">
    <source>
        <dbReference type="ARBA" id="ARBA00022475"/>
    </source>
</evidence>
<feature type="coiled-coil region" evidence="10">
    <location>
        <begin position="159"/>
        <end position="193"/>
    </location>
</feature>
<keyword evidence="3 9" id="KW-0813">Transport</keyword>
<feature type="coiled-coil region" evidence="10">
    <location>
        <begin position="239"/>
        <end position="295"/>
    </location>
</feature>
<comment type="subcellular location">
    <subcellularLocation>
        <location evidence="1 9">Cell inner membrane</location>
        <topology evidence="1 9">Single-pass membrane protein</topology>
    </subcellularLocation>
</comment>
<evidence type="ECO:0000256" key="5">
    <source>
        <dbReference type="ARBA" id="ARBA00022519"/>
    </source>
</evidence>
<dbReference type="Pfam" id="PF26002">
    <property type="entry name" value="Beta-barrel_AprE"/>
    <property type="match status" value="1"/>
</dbReference>
<dbReference type="PANTHER" id="PTHR30386">
    <property type="entry name" value="MEMBRANE FUSION SUBUNIT OF EMRAB-TOLC MULTIDRUG EFFLUX PUMP"/>
    <property type="match status" value="1"/>
</dbReference>
<feature type="transmembrane region" description="Helical" evidence="9">
    <location>
        <begin position="31"/>
        <end position="52"/>
    </location>
</feature>
<evidence type="ECO:0000256" key="2">
    <source>
        <dbReference type="ARBA" id="ARBA00009477"/>
    </source>
</evidence>
<dbReference type="RefSeq" id="WP_407278106.1">
    <property type="nucleotide sequence ID" value="NZ_CP141259.1"/>
</dbReference>
<keyword evidence="7 9" id="KW-1133">Transmembrane helix</keyword>
<dbReference type="PANTHER" id="PTHR30386:SF27">
    <property type="entry name" value="MEMBRANE FUSION PROTEIN (MFP) FAMILY PROTEIN"/>
    <property type="match status" value="1"/>
</dbReference>
<evidence type="ECO:0000256" key="3">
    <source>
        <dbReference type="ARBA" id="ARBA00022448"/>
    </source>
</evidence>
<evidence type="ECO:0000256" key="9">
    <source>
        <dbReference type="RuleBase" id="RU365093"/>
    </source>
</evidence>
<keyword evidence="6 9" id="KW-0812">Transmembrane</keyword>
<dbReference type="Gene3D" id="2.40.30.170">
    <property type="match status" value="1"/>
</dbReference>
<keyword evidence="5 9" id="KW-0997">Cell inner membrane</keyword>
<dbReference type="Gene3D" id="2.40.50.100">
    <property type="match status" value="1"/>
</dbReference>
<evidence type="ECO:0000256" key="1">
    <source>
        <dbReference type="ARBA" id="ARBA00004377"/>
    </source>
</evidence>
<comment type="similarity">
    <text evidence="2 9">Belongs to the membrane fusion protein (MFP) (TC 8.A.1) family.</text>
</comment>
<evidence type="ECO:0000256" key="8">
    <source>
        <dbReference type="ARBA" id="ARBA00023136"/>
    </source>
</evidence>
<keyword evidence="4 9" id="KW-1003">Cell membrane</keyword>
<dbReference type="PRINTS" id="PR01490">
    <property type="entry name" value="RTXTOXIND"/>
</dbReference>
<dbReference type="InterPro" id="IPR050739">
    <property type="entry name" value="MFP"/>
</dbReference>
<reference evidence="12 13" key="1">
    <citation type="submission" date="2023-12" db="EMBL/GenBank/DDBJ databases">
        <title>A. evansii MAY27, complete genome.</title>
        <authorList>
            <person name="Wang Y."/>
        </authorList>
    </citation>
    <scope>NUCLEOTIDE SEQUENCE [LARGE SCALE GENOMIC DNA]</scope>
    <source>
        <strain evidence="12 13">MAY27</strain>
    </source>
</reference>
<organism evidence="12 13">
    <name type="scientific">Aromatoleum evansii</name>
    <name type="common">Azoarcus evansii</name>
    <dbReference type="NCBI Taxonomy" id="59406"/>
    <lineage>
        <taxon>Bacteria</taxon>
        <taxon>Pseudomonadati</taxon>
        <taxon>Pseudomonadota</taxon>
        <taxon>Betaproteobacteria</taxon>
        <taxon>Rhodocyclales</taxon>
        <taxon>Rhodocyclaceae</taxon>
        <taxon>Aromatoleum</taxon>
    </lineage>
</organism>
<keyword evidence="8 9" id="KW-0472">Membrane</keyword>
<evidence type="ECO:0000313" key="13">
    <source>
        <dbReference type="Proteomes" id="UP001626593"/>
    </source>
</evidence>
<gene>
    <name evidence="12" type="ORF">U5817_16545</name>
</gene>
<dbReference type="Proteomes" id="UP001626593">
    <property type="component" value="Chromosome"/>
</dbReference>
<dbReference type="EMBL" id="CP141259">
    <property type="protein sequence ID" value="WRL44814.1"/>
    <property type="molecule type" value="Genomic_DNA"/>
</dbReference>
<evidence type="ECO:0000256" key="6">
    <source>
        <dbReference type="ARBA" id="ARBA00022692"/>
    </source>
</evidence>
<keyword evidence="13" id="KW-1185">Reference proteome</keyword>
<evidence type="ECO:0000313" key="12">
    <source>
        <dbReference type="EMBL" id="WRL44814.1"/>
    </source>
</evidence>
<protein>
    <recommendedName>
        <fullName evidence="9">Membrane fusion protein (MFP) family protein</fullName>
    </recommendedName>
</protein>
<name>A0ABZ1AHP3_AROEV</name>
<evidence type="ECO:0000256" key="10">
    <source>
        <dbReference type="SAM" id="Coils"/>
    </source>
</evidence>
<dbReference type="InterPro" id="IPR058982">
    <property type="entry name" value="Beta-barrel_AprE"/>
</dbReference>
<sequence>MSNLSRVCSLKAEVGEFAPGLLRFDAPPSPFPRAVILVLVSLLAALILWAWFGKLDVVAVANGRLIPVGQLKVVQPPESGIVTELLVREGDRVAAGQILMRMDPLLNEADRKSVTAEFMHKSLQLRRIDAELSGEALKPGADDPPALHLEYARQLAANRQALDDALAQEASNLERARQELAAAEQIRRKLEATLPAYQASEEAFSRLAKDGYAGNLAAMDRQRLRIEREQDLRAQEHTITSHRAAIEQSERRLKEMKSQHRQQLLRERVDVSAAYQRLEQEVRKLEHRGTLLELKAPSAGIVKDLATHTEGTVVAPGTVLMTVVPDSDPLVAEVWIDNQDIGFVHPGQEVQLKLAAFAFQKYGMVRGSVKHVSPDATEPGKGAADGSGRAQGAPMYRALIALPSPVLVADGRDYPLTTGMQVTAEIRIAERTVLEYLFSPVGGAFHEAARER</sequence>
<keyword evidence="10" id="KW-0175">Coiled coil</keyword>
<evidence type="ECO:0000256" key="7">
    <source>
        <dbReference type="ARBA" id="ARBA00022989"/>
    </source>
</evidence>
<evidence type="ECO:0000259" key="11">
    <source>
        <dbReference type="Pfam" id="PF26002"/>
    </source>
</evidence>
<feature type="domain" description="AprE-like beta-barrel" evidence="11">
    <location>
        <begin position="330"/>
        <end position="427"/>
    </location>
</feature>
<accession>A0ABZ1AHP3</accession>
<dbReference type="SUPFAM" id="SSF111369">
    <property type="entry name" value="HlyD-like secretion proteins"/>
    <property type="match status" value="1"/>
</dbReference>